<sequence>MKASFHQHQTMKVWVVLTVAVLWVCSRSMVEPRSSIPAVEDIKKPTVDKVIFDTWTATRLNYMYFMSDLRTALLRYGSADRSIALLPDRSSQPMQLTDPRRYLMVELSNGTQVVTLALDVTNVYVLGYRAGTGPVSYFFSSVSQDVRSVLFPNTETRTLPFDENYDALEAAAGVADRRDILLGIGELRQHIQNMNYYQPTGSDVSRIARALIVCVQMVSEAARFRNIEQRIAQVADPRYGVYSGINPDGLVMEFQTNWRRIATAIQSATNGIFRTAVHLVYDGGQELVLDTVASVRFLVAIMPVVCLNRGANLQLMHIPAKESSTSLEDDTCDIALAPTSLIMGQNGLCIDVFQGLYHNGNKIILWKCGQNQANQLWTLRSDDNTIQSGGKCLTTYGYSSRNYVMIYDCDTAVSDATKWEIQSDGTIRNPHSGLVLTTSKDDSGMINLVVDYQMFGSKQTFYASNNTKPSVTTIVGYKGLCLLASGSRVWLENCVSNDDEQQWTIYPDGTIRPQKDQNGCLKYGDSGGDSVTVGTCDGWTEERWIIRSDGTILHFHSERMMDVKDTSASLLEITANERAVERLSQIWFLVRP</sequence>
<protein>
    <recommendedName>
        <fullName evidence="9">Ribosome-inactivating protein</fullName>
    </recommendedName>
    <component>
        <recommendedName>
            <fullName evidence="9">Ribosome-inactivating protein chain A</fullName>
        </recommendedName>
        <alternativeName>
            <fullName evidence="9">rRNA N-glycosidase</fullName>
            <ecNumber evidence="9">3.2.2.22</ecNumber>
        </alternativeName>
    </component>
    <component>
        <recommendedName>
            <fullName evidence="9">Ribosome-inactivating protein chain B</fullName>
        </recommendedName>
    </component>
</protein>
<evidence type="ECO:0000256" key="1">
    <source>
        <dbReference type="ARBA" id="ARBA00000237"/>
    </source>
</evidence>
<gene>
    <name evidence="12" type="ORF">HRI_004136800</name>
</gene>
<dbReference type="Pfam" id="PF00652">
    <property type="entry name" value="Ricin_B_lectin"/>
    <property type="match status" value="2"/>
</dbReference>
<dbReference type="GO" id="GO:0017148">
    <property type="term" value="P:negative regulation of translation"/>
    <property type="evidence" value="ECO:0007669"/>
    <property type="project" value="UniProtKB-KW"/>
</dbReference>
<dbReference type="GO" id="GO:0006952">
    <property type="term" value="P:defense response"/>
    <property type="evidence" value="ECO:0007669"/>
    <property type="project" value="UniProtKB-KW"/>
</dbReference>
<dbReference type="PRINTS" id="PR00396">
    <property type="entry name" value="SHIGARICIN"/>
</dbReference>
<keyword evidence="4 9" id="KW-0378">Hydrolase</keyword>
<keyword evidence="3 9" id="KW-0800">Toxin</keyword>
<dbReference type="PROSITE" id="PS00275">
    <property type="entry name" value="SHIGA_RICIN"/>
    <property type="match status" value="1"/>
</dbReference>
<comment type="catalytic activity">
    <reaction evidence="1 9">
        <text>Endohydrolysis of the N-glycosidic bond at one specific adenosine on the 28S rRNA.</text>
        <dbReference type="EC" id="3.2.2.22"/>
    </reaction>
</comment>
<evidence type="ECO:0000256" key="8">
    <source>
        <dbReference type="ARBA" id="ARBA00023193"/>
    </source>
</evidence>
<dbReference type="InterPro" id="IPR016138">
    <property type="entry name" value="Ribosome_inactivat_prot_sub1"/>
</dbReference>
<comment type="caution">
    <text evidence="12">The sequence shown here is derived from an EMBL/GenBank/DDBJ whole genome shotgun (WGS) entry which is preliminary data.</text>
</comment>
<dbReference type="SUPFAM" id="SSF56371">
    <property type="entry name" value="Ribosome inactivating proteins (RIP)"/>
    <property type="match status" value="1"/>
</dbReference>
<comment type="similarity">
    <text evidence="2">In the N-terminal section; belongs to the ribosome-inactivating protein family. Type 2 RIP subfamily.</text>
</comment>
<dbReference type="InterPro" id="IPR036041">
    <property type="entry name" value="Ribosome-inact_prot_sf"/>
</dbReference>
<dbReference type="Proteomes" id="UP001165190">
    <property type="component" value="Unassembled WGS sequence"/>
</dbReference>
<comment type="function">
    <text evidence="9">The A chain is responsible for inhibiting protein synthesis through the catalytic inactivation of 60S ribosomal subunits by removing adenine from position 4,324 of 28S rRNA. The B chain binds to cell receptors and probably facilitates the entry into the cell of the A chain; B chains are also responsible for cell agglutination (lectin activity).</text>
</comment>
<dbReference type="CDD" id="cd23443">
    <property type="entry name" value="beta-trefoil_Ricin_RIPs_II_rpt1"/>
    <property type="match status" value="1"/>
</dbReference>
<dbReference type="GO" id="GO:0090729">
    <property type="term" value="F:toxin activity"/>
    <property type="evidence" value="ECO:0007669"/>
    <property type="project" value="UniProtKB-KW"/>
</dbReference>
<evidence type="ECO:0000256" key="10">
    <source>
        <dbReference type="SAM" id="SignalP"/>
    </source>
</evidence>
<comment type="subunit">
    <text evidence="9">Might form dimers or tetramers of disulfide-linked A and B chains.</text>
</comment>
<keyword evidence="7" id="KW-0325">Glycoprotein</keyword>
<dbReference type="PANTHER" id="PTHR33453:SF34">
    <property type="entry name" value="RIBOSOME-INACTIVATING PROTEIN"/>
    <property type="match status" value="1"/>
</dbReference>
<reference evidence="12" key="1">
    <citation type="submission" date="2023-05" db="EMBL/GenBank/DDBJ databases">
        <title>Genome and transcriptome analyses reveal genes involved in the formation of fine ridges on petal epidermal cells in Hibiscus trionum.</title>
        <authorList>
            <person name="Koshimizu S."/>
            <person name="Masuda S."/>
            <person name="Ishii T."/>
            <person name="Shirasu K."/>
            <person name="Hoshino A."/>
            <person name="Arita M."/>
        </authorList>
    </citation>
    <scope>NUCLEOTIDE SEQUENCE</scope>
    <source>
        <strain evidence="12">Hamamatsu line</strain>
    </source>
</reference>
<evidence type="ECO:0000313" key="12">
    <source>
        <dbReference type="EMBL" id="GMJ04676.1"/>
    </source>
</evidence>
<dbReference type="InterPro" id="IPR001574">
    <property type="entry name" value="Ribosome_inactivat_prot"/>
</dbReference>
<dbReference type="SUPFAM" id="SSF50370">
    <property type="entry name" value="Ricin B-like lectins"/>
    <property type="match status" value="2"/>
</dbReference>
<dbReference type="AlphaFoldDB" id="A0A9W7MPG5"/>
<keyword evidence="8 9" id="KW-0652">Protein synthesis inhibitor</keyword>
<proteinExistence type="inferred from homology"/>
<keyword evidence="13" id="KW-1185">Reference proteome</keyword>
<evidence type="ECO:0000256" key="9">
    <source>
        <dbReference type="RuleBase" id="RU004915"/>
    </source>
</evidence>
<dbReference type="InterPro" id="IPR016139">
    <property type="entry name" value="Ribosome_inactivat_prot_sub2"/>
</dbReference>
<keyword evidence="6" id="KW-1015">Disulfide bond</keyword>
<evidence type="ECO:0000256" key="3">
    <source>
        <dbReference type="ARBA" id="ARBA00022656"/>
    </source>
</evidence>
<dbReference type="InterPro" id="IPR017989">
    <property type="entry name" value="Ribosome_inactivat_1/2"/>
</dbReference>
<feature type="domain" description="Ricin B lectin" evidence="11">
    <location>
        <begin position="337"/>
        <end position="464"/>
    </location>
</feature>
<dbReference type="OrthoDB" id="1642280at2759"/>
<evidence type="ECO:0000256" key="4">
    <source>
        <dbReference type="ARBA" id="ARBA00022801"/>
    </source>
</evidence>
<dbReference type="PANTHER" id="PTHR33453">
    <property type="match status" value="1"/>
</dbReference>
<dbReference type="GO" id="GO:0030598">
    <property type="term" value="F:rRNA N-glycosylase activity"/>
    <property type="evidence" value="ECO:0007669"/>
    <property type="project" value="UniProtKB-EC"/>
</dbReference>
<dbReference type="InterPro" id="IPR035992">
    <property type="entry name" value="Ricin_B-like_lectins"/>
</dbReference>
<dbReference type="SMART" id="SM00458">
    <property type="entry name" value="RICIN"/>
    <property type="match status" value="2"/>
</dbReference>
<accession>A0A9W7MPG5</accession>
<dbReference type="Gene3D" id="4.10.470.10">
    <property type="entry name" value="Ricin (A Subunit), domain 2"/>
    <property type="match status" value="1"/>
</dbReference>
<evidence type="ECO:0000256" key="2">
    <source>
        <dbReference type="ARBA" id="ARBA00010414"/>
    </source>
</evidence>
<dbReference type="EC" id="3.2.2.22" evidence="9"/>
<evidence type="ECO:0000313" key="13">
    <source>
        <dbReference type="Proteomes" id="UP001165190"/>
    </source>
</evidence>
<feature type="chain" id="PRO_5040827057" description="Ribosome-inactivating protein" evidence="10">
    <location>
        <begin position="27"/>
        <end position="592"/>
    </location>
</feature>
<organism evidence="12 13">
    <name type="scientific">Hibiscus trionum</name>
    <name type="common">Flower of an hour</name>
    <dbReference type="NCBI Taxonomy" id="183268"/>
    <lineage>
        <taxon>Eukaryota</taxon>
        <taxon>Viridiplantae</taxon>
        <taxon>Streptophyta</taxon>
        <taxon>Embryophyta</taxon>
        <taxon>Tracheophyta</taxon>
        <taxon>Spermatophyta</taxon>
        <taxon>Magnoliopsida</taxon>
        <taxon>eudicotyledons</taxon>
        <taxon>Gunneridae</taxon>
        <taxon>Pentapetalae</taxon>
        <taxon>rosids</taxon>
        <taxon>malvids</taxon>
        <taxon>Malvales</taxon>
        <taxon>Malvaceae</taxon>
        <taxon>Malvoideae</taxon>
        <taxon>Hibiscus</taxon>
    </lineage>
</organism>
<keyword evidence="10" id="KW-0732">Signal</keyword>
<dbReference type="InterPro" id="IPR017988">
    <property type="entry name" value="Ribosome_inactivat_prot_CS"/>
</dbReference>
<evidence type="ECO:0000256" key="5">
    <source>
        <dbReference type="ARBA" id="ARBA00022821"/>
    </source>
</evidence>
<dbReference type="Gene3D" id="3.40.420.10">
    <property type="entry name" value="Ricin (A subunit), domain 1"/>
    <property type="match status" value="1"/>
</dbReference>
<dbReference type="InterPro" id="IPR000772">
    <property type="entry name" value="Ricin_B_lectin"/>
</dbReference>
<dbReference type="CDD" id="cd23444">
    <property type="entry name" value="beta-trefoil_Ricin_RIPs_II_rpt2"/>
    <property type="match status" value="1"/>
</dbReference>
<name>A0A9W7MPG5_HIBTR</name>
<evidence type="ECO:0000256" key="7">
    <source>
        <dbReference type="ARBA" id="ARBA00023180"/>
    </source>
</evidence>
<keyword evidence="5 9" id="KW-0611">Plant defense</keyword>
<evidence type="ECO:0000256" key="6">
    <source>
        <dbReference type="ARBA" id="ARBA00023157"/>
    </source>
</evidence>
<dbReference type="Pfam" id="PF00161">
    <property type="entry name" value="RIP"/>
    <property type="match status" value="1"/>
</dbReference>
<feature type="domain" description="Ricin B lectin" evidence="11">
    <location>
        <begin position="468"/>
        <end position="590"/>
    </location>
</feature>
<dbReference type="Gene3D" id="2.80.10.50">
    <property type="match status" value="2"/>
</dbReference>
<comment type="similarity">
    <text evidence="9">Belongs to the ribosome-inactivating protein family.</text>
</comment>
<feature type="signal peptide" evidence="10">
    <location>
        <begin position="1"/>
        <end position="26"/>
    </location>
</feature>
<dbReference type="EMBL" id="BSYR01000040">
    <property type="protein sequence ID" value="GMJ04676.1"/>
    <property type="molecule type" value="Genomic_DNA"/>
</dbReference>
<evidence type="ECO:0000259" key="11">
    <source>
        <dbReference type="SMART" id="SM00458"/>
    </source>
</evidence>
<dbReference type="PROSITE" id="PS50231">
    <property type="entry name" value="RICIN_B_LECTIN"/>
    <property type="match status" value="2"/>
</dbReference>